<keyword evidence="1" id="KW-0732">Signal</keyword>
<dbReference type="EMBL" id="SDOV01000003">
    <property type="protein sequence ID" value="KAH7643391.1"/>
    <property type="molecule type" value="Genomic_DNA"/>
</dbReference>
<reference evidence="2" key="2">
    <citation type="journal article" date="2021" name="World Allergy Organ. J.">
        <title>Chromosome-level assembly of Dermatophagoides farinae genome and transcriptome reveals two novel allergens Der f 37 and Der f 39.</title>
        <authorList>
            <person name="Chen J."/>
            <person name="Cai Z."/>
            <person name="Fan D."/>
            <person name="Hu J."/>
            <person name="Hou Y."/>
            <person name="He Y."/>
            <person name="Zhang Z."/>
            <person name="Zhao Z."/>
            <person name="Gao P."/>
            <person name="Hu W."/>
            <person name="Sun J."/>
            <person name="Li J."/>
            <person name="Ji K."/>
        </authorList>
    </citation>
    <scope>NUCLEOTIDE SEQUENCE</scope>
    <source>
        <strain evidence="2">JKM2019</strain>
    </source>
</reference>
<reference evidence="2" key="1">
    <citation type="submission" date="2020-06" db="EMBL/GenBank/DDBJ databases">
        <authorList>
            <person name="Ji K."/>
            <person name="Li J."/>
        </authorList>
    </citation>
    <scope>NUCLEOTIDE SEQUENCE</scope>
    <source>
        <strain evidence="2">JKM2019</strain>
        <tissue evidence="2">Whole body</tissue>
    </source>
</reference>
<gene>
    <name evidence="2" type="ORF">HUG17_10082</name>
</gene>
<dbReference type="Proteomes" id="UP000828236">
    <property type="component" value="Unassembled WGS sequence"/>
</dbReference>
<protein>
    <submittedName>
        <fullName evidence="2">Uncharacterized protein</fullName>
    </submittedName>
</protein>
<accession>A0A9D4P271</accession>
<comment type="caution">
    <text evidence="2">The sequence shown here is derived from an EMBL/GenBank/DDBJ whole genome shotgun (WGS) entry which is preliminary data.</text>
</comment>
<sequence length="87" mass="9688">MKTNLFFTLFILAIVGSLMIPSAESTVIRSLVTIGRGLIGGVGGGSSEIRRQSSIIGRFYPRYNQNDQQTNGIRWFFQRGILGRFFG</sequence>
<feature type="signal peptide" evidence="1">
    <location>
        <begin position="1"/>
        <end position="25"/>
    </location>
</feature>
<name>A0A9D4P271_DERFA</name>
<proteinExistence type="predicted"/>
<evidence type="ECO:0000313" key="2">
    <source>
        <dbReference type="EMBL" id="KAH7643391.1"/>
    </source>
</evidence>
<evidence type="ECO:0000256" key="1">
    <source>
        <dbReference type="SAM" id="SignalP"/>
    </source>
</evidence>
<dbReference type="AlphaFoldDB" id="A0A9D4P271"/>
<organism evidence="2">
    <name type="scientific">Dermatophagoides farinae</name>
    <name type="common">American house dust mite</name>
    <dbReference type="NCBI Taxonomy" id="6954"/>
    <lineage>
        <taxon>Eukaryota</taxon>
        <taxon>Metazoa</taxon>
        <taxon>Ecdysozoa</taxon>
        <taxon>Arthropoda</taxon>
        <taxon>Chelicerata</taxon>
        <taxon>Arachnida</taxon>
        <taxon>Acari</taxon>
        <taxon>Acariformes</taxon>
        <taxon>Sarcoptiformes</taxon>
        <taxon>Astigmata</taxon>
        <taxon>Psoroptidia</taxon>
        <taxon>Analgoidea</taxon>
        <taxon>Pyroglyphidae</taxon>
        <taxon>Dermatophagoidinae</taxon>
        <taxon>Dermatophagoides</taxon>
    </lineage>
</organism>
<feature type="chain" id="PRO_5039117683" evidence="1">
    <location>
        <begin position="26"/>
        <end position="87"/>
    </location>
</feature>